<keyword evidence="7 9" id="KW-0460">Magnesium</keyword>
<dbReference type="Proteomes" id="UP000623842">
    <property type="component" value="Unassembled WGS sequence"/>
</dbReference>
<dbReference type="CDD" id="cd00715">
    <property type="entry name" value="GPATase_N"/>
    <property type="match status" value="1"/>
</dbReference>
<dbReference type="PANTHER" id="PTHR11907">
    <property type="entry name" value="AMIDOPHOSPHORIBOSYLTRANSFERASE"/>
    <property type="match status" value="1"/>
</dbReference>
<dbReference type="InterPro" id="IPR017932">
    <property type="entry name" value="GATase_2_dom"/>
</dbReference>
<dbReference type="PROSITE" id="PS51278">
    <property type="entry name" value="GATASE_TYPE_2"/>
    <property type="match status" value="1"/>
</dbReference>
<evidence type="ECO:0000256" key="5">
    <source>
        <dbReference type="ARBA" id="ARBA00022723"/>
    </source>
</evidence>
<comment type="catalytic activity">
    <reaction evidence="9 10">
        <text>5-phospho-beta-D-ribosylamine + L-glutamate + diphosphate = 5-phospho-alpha-D-ribose 1-diphosphate + L-glutamine + H2O</text>
        <dbReference type="Rhea" id="RHEA:14905"/>
        <dbReference type="ChEBI" id="CHEBI:15377"/>
        <dbReference type="ChEBI" id="CHEBI:29985"/>
        <dbReference type="ChEBI" id="CHEBI:33019"/>
        <dbReference type="ChEBI" id="CHEBI:58017"/>
        <dbReference type="ChEBI" id="CHEBI:58359"/>
        <dbReference type="ChEBI" id="CHEBI:58681"/>
        <dbReference type="EC" id="2.4.2.14"/>
    </reaction>
</comment>
<dbReference type="Pfam" id="PF13522">
    <property type="entry name" value="GATase_6"/>
    <property type="match status" value="1"/>
</dbReference>
<proteinExistence type="inferred from homology"/>
<protein>
    <recommendedName>
        <fullName evidence="9">Amidophosphoribosyltransferase</fullName>
        <shortName evidence="9">ATase</shortName>
        <ecNumber evidence="9">2.4.2.14</ecNumber>
    </recommendedName>
    <alternativeName>
        <fullName evidence="9">Glutamine phosphoribosylpyrophosphate amidotransferase</fullName>
        <shortName evidence="9">GPATase</shortName>
    </alternativeName>
</protein>
<dbReference type="InterPro" id="IPR035584">
    <property type="entry name" value="PurF_N"/>
</dbReference>
<feature type="active site" description="Nucleophile" evidence="9 11">
    <location>
        <position position="2"/>
    </location>
</feature>
<dbReference type="AlphaFoldDB" id="A0A919BMJ1"/>
<dbReference type="CDD" id="cd06223">
    <property type="entry name" value="PRTases_typeI"/>
    <property type="match status" value="1"/>
</dbReference>
<dbReference type="Pfam" id="PF00156">
    <property type="entry name" value="Pribosyltran"/>
    <property type="match status" value="1"/>
</dbReference>
<evidence type="ECO:0000256" key="11">
    <source>
        <dbReference type="PIRSR" id="PIRSR000485-1"/>
    </source>
</evidence>
<dbReference type="GO" id="GO:0009113">
    <property type="term" value="P:purine nucleobase biosynthetic process"/>
    <property type="evidence" value="ECO:0007669"/>
    <property type="project" value="UniProtKB-UniRule"/>
</dbReference>
<feature type="region of interest" description="Disordered" evidence="13">
    <location>
        <begin position="484"/>
        <end position="504"/>
    </location>
</feature>
<comment type="pathway">
    <text evidence="1 9 10">Purine metabolism; IMP biosynthesis via de novo pathway; N(1)-(5-phospho-D-ribosyl)glycinamide from 5-phospho-alpha-D-ribose 1-diphosphate: step 1/2.</text>
</comment>
<evidence type="ECO:0000256" key="7">
    <source>
        <dbReference type="ARBA" id="ARBA00022842"/>
    </source>
</evidence>
<dbReference type="SUPFAM" id="SSF56235">
    <property type="entry name" value="N-terminal nucleophile aminohydrolases (Ntn hydrolases)"/>
    <property type="match status" value="1"/>
</dbReference>
<evidence type="ECO:0000256" key="1">
    <source>
        <dbReference type="ARBA" id="ARBA00005209"/>
    </source>
</evidence>
<dbReference type="EMBL" id="BNCK01000006">
    <property type="protein sequence ID" value="GHF98563.1"/>
    <property type="molecule type" value="Genomic_DNA"/>
</dbReference>
<evidence type="ECO:0000256" key="8">
    <source>
        <dbReference type="ARBA" id="ARBA00022962"/>
    </source>
</evidence>
<comment type="caution">
    <text evidence="15">The sequence shown here is derived from an EMBL/GenBank/DDBJ whole genome shotgun (WGS) entry which is preliminary data.</text>
</comment>
<sequence>MCGIVGIVGNTPVGQSLYDGLTVLQHRGQDAAGIVTIHENTFRLRKANGLVKDVFHTRHMLRLQGNIGIGHVRYPTAGTSSSSEAQPFYANSPFGISLAHNGNLTNAEELKHWLYTEARRHVNTTSDSELLLNILGHELQNADNLELQPEDIFKAVANVHKRVRGAYATVALIIGYGMVAFRDPQGIRPLVFGKRETEKGAEYMIASESVALDANDFEFVRDVAPGEAIFFTQDGQIHSKQCAENPTFSPCIFEYVYFARPDSTIDKISVYGSRVEMGKKLGDKVAKEWADEDIDVVIPIPETSCDTALQIAQTLNLPYRQGFVKNRYIGRTFIMPGQEQRKKSVRRKLNAIGAEFAGKNVLLVDDSIVRGTTSEQIIEMARNAGAKKVYFASAAPEIRFPNVYGIDMPSANELIAHGRELEDICQLIGADKLIYQSIEDLEEAVRVGNPDIKRFETSVFNGQYITNDIDQSYLERLDAMRNNEVKEQSDKNADSIIDMHNEGS</sequence>
<feature type="domain" description="Glutamine amidotransferase type-2" evidence="14">
    <location>
        <begin position="2"/>
        <end position="234"/>
    </location>
</feature>
<evidence type="ECO:0000256" key="2">
    <source>
        <dbReference type="ARBA" id="ARBA00010138"/>
    </source>
</evidence>
<organism evidence="15 16">
    <name type="scientific">Thalassotalea marina</name>
    <dbReference type="NCBI Taxonomy" id="1673741"/>
    <lineage>
        <taxon>Bacteria</taxon>
        <taxon>Pseudomonadati</taxon>
        <taxon>Pseudomonadota</taxon>
        <taxon>Gammaproteobacteria</taxon>
        <taxon>Alteromonadales</taxon>
        <taxon>Colwelliaceae</taxon>
        <taxon>Thalassotalea</taxon>
    </lineage>
</organism>
<name>A0A919BMJ1_9GAMM</name>
<evidence type="ECO:0000259" key="14">
    <source>
        <dbReference type="PROSITE" id="PS51278"/>
    </source>
</evidence>
<evidence type="ECO:0000313" key="16">
    <source>
        <dbReference type="Proteomes" id="UP000623842"/>
    </source>
</evidence>
<dbReference type="GO" id="GO:0000287">
    <property type="term" value="F:magnesium ion binding"/>
    <property type="evidence" value="ECO:0007669"/>
    <property type="project" value="UniProtKB-UniRule"/>
</dbReference>
<evidence type="ECO:0000256" key="10">
    <source>
        <dbReference type="PIRNR" id="PIRNR000485"/>
    </source>
</evidence>
<dbReference type="FunFam" id="3.60.20.10:FF:000011">
    <property type="entry name" value="Amidophosphoribosyltransferase"/>
    <property type="match status" value="1"/>
</dbReference>
<keyword evidence="8 9" id="KW-0315">Glutamine amidotransferase</keyword>
<dbReference type="InterPro" id="IPR029057">
    <property type="entry name" value="PRTase-like"/>
</dbReference>
<feature type="binding site" evidence="9 12">
    <location>
        <position position="303"/>
    </location>
    <ligand>
        <name>Mg(2+)</name>
        <dbReference type="ChEBI" id="CHEBI:18420"/>
    </ligand>
</feature>
<evidence type="ECO:0000313" key="15">
    <source>
        <dbReference type="EMBL" id="GHF98563.1"/>
    </source>
</evidence>
<evidence type="ECO:0000256" key="4">
    <source>
        <dbReference type="ARBA" id="ARBA00022679"/>
    </source>
</evidence>
<evidence type="ECO:0000256" key="3">
    <source>
        <dbReference type="ARBA" id="ARBA00022676"/>
    </source>
</evidence>
<keyword evidence="3 9" id="KW-0328">Glycosyltransferase</keyword>
<dbReference type="InterPro" id="IPR029055">
    <property type="entry name" value="Ntn_hydrolases_N"/>
</dbReference>
<dbReference type="GO" id="GO:0006189">
    <property type="term" value="P:'de novo' IMP biosynthetic process"/>
    <property type="evidence" value="ECO:0007669"/>
    <property type="project" value="UniProtKB-UniRule"/>
</dbReference>
<dbReference type="SUPFAM" id="SSF53271">
    <property type="entry name" value="PRTase-like"/>
    <property type="match status" value="1"/>
</dbReference>
<keyword evidence="4 9" id="KW-0808">Transferase</keyword>
<evidence type="ECO:0000256" key="6">
    <source>
        <dbReference type="ARBA" id="ARBA00022755"/>
    </source>
</evidence>
<dbReference type="InterPro" id="IPR005854">
    <property type="entry name" value="PurF"/>
</dbReference>
<dbReference type="HAMAP" id="MF_01931">
    <property type="entry name" value="PurF"/>
    <property type="match status" value="1"/>
</dbReference>
<dbReference type="RefSeq" id="WP_189771980.1">
    <property type="nucleotide sequence ID" value="NZ_BNCK01000006.1"/>
</dbReference>
<gene>
    <name evidence="9 15" type="primary">purF</name>
    <name evidence="15" type="ORF">GCM10017161_28860</name>
</gene>
<keyword evidence="6 9" id="KW-0658">Purine biosynthesis</keyword>
<dbReference type="EC" id="2.4.2.14" evidence="9"/>
<reference evidence="15" key="1">
    <citation type="journal article" date="2014" name="Int. J. Syst. Evol. Microbiol.">
        <title>Complete genome sequence of Corynebacterium casei LMG S-19264T (=DSM 44701T), isolated from a smear-ripened cheese.</title>
        <authorList>
            <consortium name="US DOE Joint Genome Institute (JGI-PGF)"/>
            <person name="Walter F."/>
            <person name="Albersmeier A."/>
            <person name="Kalinowski J."/>
            <person name="Ruckert C."/>
        </authorList>
    </citation>
    <scope>NUCLEOTIDE SEQUENCE</scope>
    <source>
        <strain evidence="15">KCTC 42731</strain>
    </source>
</reference>
<feature type="binding site" evidence="9 12">
    <location>
        <position position="365"/>
    </location>
    <ligand>
        <name>Mg(2+)</name>
        <dbReference type="ChEBI" id="CHEBI:18420"/>
    </ligand>
</feature>
<keyword evidence="5 9" id="KW-0479">Metal-binding</keyword>
<dbReference type="InterPro" id="IPR000836">
    <property type="entry name" value="PRTase_dom"/>
</dbReference>
<comment type="function">
    <text evidence="9">Catalyzes the formation of phosphoribosylamine from phosphoribosylpyrophosphate (PRPP) and glutamine.</text>
</comment>
<evidence type="ECO:0000256" key="12">
    <source>
        <dbReference type="PIRSR" id="PIRSR000485-2"/>
    </source>
</evidence>
<dbReference type="PIRSF" id="PIRSF000485">
    <property type="entry name" value="Amd_phspho_trans"/>
    <property type="match status" value="1"/>
</dbReference>
<keyword evidence="16" id="KW-1185">Reference proteome</keyword>
<feature type="binding site" evidence="9 12">
    <location>
        <position position="366"/>
    </location>
    <ligand>
        <name>Mg(2+)</name>
        <dbReference type="ChEBI" id="CHEBI:18420"/>
    </ligand>
</feature>
<reference evidence="15" key="2">
    <citation type="submission" date="2020-09" db="EMBL/GenBank/DDBJ databases">
        <authorList>
            <person name="Sun Q."/>
            <person name="Kim S."/>
        </authorList>
    </citation>
    <scope>NUCLEOTIDE SEQUENCE</scope>
    <source>
        <strain evidence="15">KCTC 42731</strain>
    </source>
</reference>
<accession>A0A919BMJ1</accession>
<dbReference type="GO" id="GO:0004044">
    <property type="term" value="F:amidophosphoribosyltransferase activity"/>
    <property type="evidence" value="ECO:0007669"/>
    <property type="project" value="UniProtKB-UniRule"/>
</dbReference>
<evidence type="ECO:0000256" key="9">
    <source>
        <dbReference type="HAMAP-Rule" id="MF_01931"/>
    </source>
</evidence>
<comment type="caution">
    <text evidence="9">Lacks conserved residue(s) required for the propagation of feature annotation.</text>
</comment>
<dbReference type="Gene3D" id="3.60.20.10">
    <property type="entry name" value="Glutamine Phosphoribosylpyrophosphate, subunit 1, domain 1"/>
    <property type="match status" value="1"/>
</dbReference>
<comment type="cofactor">
    <cofactor evidence="9 12">
        <name>Mg(2+)</name>
        <dbReference type="ChEBI" id="CHEBI:18420"/>
    </cofactor>
    <text evidence="9 12">Binds 1 Mg(2+) ion per subunit.</text>
</comment>
<evidence type="ECO:0000256" key="13">
    <source>
        <dbReference type="SAM" id="MobiDB-lite"/>
    </source>
</evidence>
<comment type="similarity">
    <text evidence="2 9 10">In the C-terminal section; belongs to the purine/pyrimidine phosphoribosyltransferase family.</text>
</comment>
<dbReference type="Gene3D" id="3.40.50.2020">
    <property type="match status" value="1"/>
</dbReference>
<dbReference type="NCBIfam" id="TIGR01134">
    <property type="entry name" value="purF"/>
    <property type="match status" value="1"/>
</dbReference>